<protein>
    <recommendedName>
        <fullName evidence="3">Ricin B lectin domain-containing protein</fullName>
    </recommendedName>
</protein>
<evidence type="ECO:0008006" key="3">
    <source>
        <dbReference type="Google" id="ProtNLM"/>
    </source>
</evidence>
<dbReference type="EMBL" id="JACGZW010000010">
    <property type="protein sequence ID" value="MBB1157440.1"/>
    <property type="molecule type" value="Genomic_DNA"/>
</dbReference>
<keyword evidence="2" id="KW-1185">Reference proteome</keyword>
<dbReference type="InterPro" id="IPR035992">
    <property type="entry name" value="Ricin_B-like_lectins"/>
</dbReference>
<organism evidence="1 2">
    <name type="scientific">Amycolatopsis dendrobii</name>
    <dbReference type="NCBI Taxonomy" id="2760662"/>
    <lineage>
        <taxon>Bacteria</taxon>
        <taxon>Bacillati</taxon>
        <taxon>Actinomycetota</taxon>
        <taxon>Actinomycetes</taxon>
        <taxon>Pseudonocardiales</taxon>
        <taxon>Pseudonocardiaceae</taxon>
        <taxon>Amycolatopsis</taxon>
    </lineage>
</organism>
<evidence type="ECO:0000313" key="2">
    <source>
        <dbReference type="Proteomes" id="UP000526734"/>
    </source>
</evidence>
<reference evidence="1 2" key="1">
    <citation type="submission" date="2020-08" db="EMBL/GenBank/DDBJ databases">
        <title>Amycolatopsis sp. nov. DR6-1 isolated from Dendrobium heterocarpum.</title>
        <authorList>
            <person name="Tedsree N."/>
            <person name="Kuncharoen N."/>
            <person name="Likhitwitayawuid K."/>
            <person name="Tanasupawat S."/>
        </authorList>
    </citation>
    <scope>NUCLEOTIDE SEQUENCE [LARGE SCALE GENOMIC DNA]</scope>
    <source>
        <strain evidence="1 2">DR6-1</strain>
    </source>
</reference>
<gene>
    <name evidence="1" type="ORF">H4281_30225</name>
</gene>
<comment type="caution">
    <text evidence="1">The sequence shown here is derived from an EMBL/GenBank/DDBJ whole genome shotgun (WGS) entry which is preliminary data.</text>
</comment>
<dbReference type="Proteomes" id="UP000526734">
    <property type="component" value="Unassembled WGS sequence"/>
</dbReference>
<dbReference type="PROSITE" id="PS50231">
    <property type="entry name" value="RICIN_B_LECTIN"/>
    <property type="match status" value="1"/>
</dbReference>
<proteinExistence type="predicted"/>
<dbReference type="SUPFAM" id="SSF50370">
    <property type="entry name" value="Ricin B-like lectins"/>
    <property type="match status" value="1"/>
</dbReference>
<sequence>MASVTMAAPAYAWVVVTKASIRVEKAPTNRCLRLDWKASLPHVETCDPGNPPLPMQWAVESALPDTGYPNVKIKSLYSGDCLTAVSATTAHMLGCDPSRNSRQVWALTGYPGGTEQFYNFGVHSCLDSGQATLLFHDSNGCNPANPYQGWYIVNLS</sequence>
<accession>A0A7W3ZDI2</accession>
<dbReference type="Gene3D" id="2.80.10.50">
    <property type="match status" value="1"/>
</dbReference>
<dbReference type="AlphaFoldDB" id="A0A7W3ZDI2"/>
<name>A0A7W3ZDI2_9PSEU</name>
<evidence type="ECO:0000313" key="1">
    <source>
        <dbReference type="EMBL" id="MBB1157440.1"/>
    </source>
</evidence>
<dbReference type="RefSeq" id="WP_182894284.1">
    <property type="nucleotide sequence ID" value="NZ_JACGZW010000010.1"/>
</dbReference>